<dbReference type="SUPFAM" id="SSF55785">
    <property type="entry name" value="PYP-like sensor domain (PAS domain)"/>
    <property type="match status" value="5"/>
</dbReference>
<name>A0A557R0X8_9RHOO</name>
<dbReference type="Gene3D" id="3.20.20.450">
    <property type="entry name" value="EAL domain"/>
    <property type="match status" value="1"/>
</dbReference>
<evidence type="ECO:0000313" key="4">
    <source>
        <dbReference type="EMBL" id="TVO58776.1"/>
    </source>
</evidence>
<dbReference type="FunFam" id="3.30.70.270:FF:000001">
    <property type="entry name" value="Diguanylate cyclase domain protein"/>
    <property type="match status" value="1"/>
</dbReference>
<dbReference type="InterPro" id="IPR000160">
    <property type="entry name" value="GGDEF_dom"/>
</dbReference>
<dbReference type="EMBL" id="VMNK01000003">
    <property type="protein sequence ID" value="TVO58776.1"/>
    <property type="molecule type" value="Genomic_DNA"/>
</dbReference>
<dbReference type="GO" id="GO:0071111">
    <property type="term" value="F:cyclic-guanylate-specific phosphodiesterase activity"/>
    <property type="evidence" value="ECO:0007669"/>
    <property type="project" value="UniProtKB-EC"/>
</dbReference>
<feature type="domain" description="EAL" evidence="2">
    <location>
        <begin position="854"/>
        <end position="1108"/>
    </location>
</feature>
<dbReference type="PANTHER" id="PTHR44757:SF2">
    <property type="entry name" value="BIOFILM ARCHITECTURE MAINTENANCE PROTEIN MBAA"/>
    <property type="match status" value="1"/>
</dbReference>
<dbReference type="PROSITE" id="PS50887">
    <property type="entry name" value="GGDEF"/>
    <property type="match status" value="1"/>
</dbReference>
<dbReference type="Pfam" id="PF00563">
    <property type="entry name" value="EAL"/>
    <property type="match status" value="1"/>
</dbReference>
<feature type="domain" description="GGDEF" evidence="3">
    <location>
        <begin position="712"/>
        <end position="845"/>
    </location>
</feature>
<dbReference type="PANTHER" id="PTHR44757">
    <property type="entry name" value="DIGUANYLATE CYCLASE DGCP"/>
    <property type="match status" value="1"/>
</dbReference>
<dbReference type="NCBIfam" id="TIGR00254">
    <property type="entry name" value="GGDEF"/>
    <property type="match status" value="1"/>
</dbReference>
<dbReference type="InterPro" id="IPR043128">
    <property type="entry name" value="Rev_trsase/Diguanyl_cyclase"/>
</dbReference>
<sequence>MGLTVLVLAFLFFALGVAALVLAACRRHELNALRATCTQYEAVLNHLPAGITLVDASLNVTVHNAALLEVMDLPADLFAHGTTSLETLVRYNAQRGEYGEGPLDDVVGDVMARVRQPEPYRYERTRPNGSVLAVHGAPLPDGGFVTICTDVTERHKAEAALARESFDLQTILEHLPQGISVFDDQLRLRRWNRILLEVLELPESAVYEGVPFEELIMFPALRGEYGPGDPVELVKARKALALQFQPHRFERTRPNGRTHLVEGTPMVREGKVSGFVASYTDMSDRKRAEEVLQAKHDVLQTLLDNIPSGVTVFDANLNMVLHNDEVLKLVDFPKALAETQPHFSEVIRYNAAHGEYGEVDVEAKVAEMVALARHPTRHVMERTRANGQVLLVRGAPLPGGGFVSVYSDVTERRRMESALQRRSAYLQAILDQLPQGISVFDEQLRLKHWNHKLIEVLELPPAAVYPEVPFDDLIRVPAERGEYGPDDPEHYVRQRREQALRFEHHRFTRSRPNGRTHLVEGQPMTIDGAVVGFITTYTDITDHMQVERELRTRNEIFRTLIDNIPGGVSLFDGEFKLLAANEKFKQLLDFPDELFTQTPVTLESLFRFNARRGEYGPCDVEEKVQALMERAAWREPHLFERTRPNGTVLEIRGLPLPGEGFVTIYTDVTEHKRAMEAVARLAHQDALTGLDNRYTLESRLDQSVADARRNGKKLALLFIDMDNFKAINDSLGHAVGDEFLIAVARRLRENARESDIVARPGGDEFVLAITNIQAVSAAVRVVTDLFESLAEPVTLGAQQIIPSASVGIAVFPDDGEDRTTLMKHADVAMYSAKSAGRNGYRFFDAAMTVAADERLRLEADLRRALTNGEFVLHYQPKIGAASRRLLGFEALIRWQQRDGSLVAPARFIPLAEETGLIGAIGEWALNTACQTLQRWRGEGLCNLSMSVNLSARQLRNPALPAQVQGALARSGIPPERLEMEITESVAMEDPARTVEILRELKAIGISLSIDDFGTGYSSLAYLKLLPIDCLKLDRTFVIDIETDPNDAAICAATIRLAHTLGLSVVAEGVETVEQARYLDGLDCDVMQGYYFSRPLPEDAARAFIIHGVRGGEPAI</sequence>
<dbReference type="CDD" id="cd01949">
    <property type="entry name" value="GGDEF"/>
    <property type="match status" value="1"/>
</dbReference>
<evidence type="ECO:0000256" key="1">
    <source>
        <dbReference type="ARBA" id="ARBA00051114"/>
    </source>
</evidence>
<dbReference type="InterPro" id="IPR000014">
    <property type="entry name" value="PAS"/>
</dbReference>
<dbReference type="GO" id="GO:0071732">
    <property type="term" value="P:cellular response to nitric oxide"/>
    <property type="evidence" value="ECO:0007669"/>
    <property type="project" value="UniProtKB-ARBA"/>
</dbReference>
<dbReference type="SMART" id="SM00091">
    <property type="entry name" value="PAS"/>
    <property type="match status" value="5"/>
</dbReference>
<evidence type="ECO:0000313" key="5">
    <source>
        <dbReference type="Proteomes" id="UP000319502"/>
    </source>
</evidence>
<dbReference type="InterPro" id="IPR029787">
    <property type="entry name" value="Nucleotide_cyclase"/>
</dbReference>
<protein>
    <submittedName>
        <fullName evidence="4">EAL domain-containing protein</fullName>
    </submittedName>
</protein>
<comment type="caution">
    <text evidence="4">The sequence shown here is derived from an EMBL/GenBank/DDBJ whole genome shotgun (WGS) entry which is preliminary data.</text>
</comment>
<dbReference type="Pfam" id="PF00990">
    <property type="entry name" value="GGDEF"/>
    <property type="match status" value="1"/>
</dbReference>
<dbReference type="SUPFAM" id="SSF141868">
    <property type="entry name" value="EAL domain-like"/>
    <property type="match status" value="1"/>
</dbReference>
<evidence type="ECO:0000259" key="2">
    <source>
        <dbReference type="PROSITE" id="PS50883"/>
    </source>
</evidence>
<dbReference type="InterPro" id="IPR035965">
    <property type="entry name" value="PAS-like_dom_sf"/>
</dbReference>
<dbReference type="InterPro" id="IPR001633">
    <property type="entry name" value="EAL_dom"/>
</dbReference>
<dbReference type="InterPro" id="IPR035919">
    <property type="entry name" value="EAL_sf"/>
</dbReference>
<keyword evidence="5" id="KW-1185">Reference proteome</keyword>
<accession>A0A557R0X8</accession>
<organism evidence="4 5">
    <name type="scientific">Denitromonas halophila</name>
    <dbReference type="NCBI Taxonomy" id="1629404"/>
    <lineage>
        <taxon>Bacteria</taxon>
        <taxon>Pseudomonadati</taxon>
        <taxon>Pseudomonadota</taxon>
        <taxon>Betaproteobacteria</taxon>
        <taxon>Rhodocyclales</taxon>
        <taxon>Zoogloeaceae</taxon>
        <taxon>Denitromonas</taxon>
    </lineage>
</organism>
<dbReference type="SMART" id="SM00052">
    <property type="entry name" value="EAL"/>
    <property type="match status" value="1"/>
</dbReference>
<dbReference type="SUPFAM" id="SSF55073">
    <property type="entry name" value="Nucleotide cyclase"/>
    <property type="match status" value="1"/>
</dbReference>
<dbReference type="SMART" id="SM00267">
    <property type="entry name" value="GGDEF"/>
    <property type="match status" value="1"/>
</dbReference>
<gene>
    <name evidence="4" type="ORF">FHP91_03690</name>
</gene>
<reference evidence="4 5" key="1">
    <citation type="submission" date="2019-07" db="EMBL/GenBank/DDBJ databases">
        <title>The pathways for chlorine oxyanion respiration interact through the shared metabolite chlorate.</title>
        <authorList>
            <person name="Barnum T.P."/>
            <person name="Cheng Y."/>
            <person name="Hill K.A."/>
            <person name="Lucas L.N."/>
            <person name="Carlson H.K."/>
            <person name="Coates J.D."/>
        </authorList>
    </citation>
    <scope>NUCLEOTIDE SEQUENCE [LARGE SCALE GENOMIC DNA]</scope>
    <source>
        <strain evidence="4 5">SFB-3</strain>
    </source>
</reference>
<dbReference type="CDD" id="cd01948">
    <property type="entry name" value="EAL"/>
    <property type="match status" value="1"/>
</dbReference>
<dbReference type="Proteomes" id="UP000319502">
    <property type="component" value="Unassembled WGS sequence"/>
</dbReference>
<proteinExistence type="predicted"/>
<dbReference type="AlphaFoldDB" id="A0A557R0X8"/>
<dbReference type="Pfam" id="PF12860">
    <property type="entry name" value="PAS_7"/>
    <property type="match status" value="5"/>
</dbReference>
<dbReference type="PROSITE" id="PS50883">
    <property type="entry name" value="EAL"/>
    <property type="match status" value="1"/>
</dbReference>
<dbReference type="Gene3D" id="3.30.450.20">
    <property type="entry name" value="PAS domain"/>
    <property type="match status" value="5"/>
</dbReference>
<dbReference type="FunFam" id="3.20.20.450:FF:000001">
    <property type="entry name" value="Cyclic di-GMP phosphodiesterase yahA"/>
    <property type="match status" value="1"/>
</dbReference>
<comment type="catalytic activity">
    <reaction evidence="1">
        <text>3',3'-c-di-GMP + H2O = 5'-phosphoguanylyl(3'-&gt;5')guanosine + H(+)</text>
        <dbReference type="Rhea" id="RHEA:24902"/>
        <dbReference type="ChEBI" id="CHEBI:15377"/>
        <dbReference type="ChEBI" id="CHEBI:15378"/>
        <dbReference type="ChEBI" id="CHEBI:58754"/>
        <dbReference type="ChEBI" id="CHEBI:58805"/>
        <dbReference type="EC" id="3.1.4.52"/>
    </reaction>
    <physiologicalReaction direction="left-to-right" evidence="1">
        <dbReference type="Rhea" id="RHEA:24903"/>
    </physiologicalReaction>
</comment>
<dbReference type="Gene3D" id="3.30.70.270">
    <property type="match status" value="1"/>
</dbReference>
<dbReference type="OrthoDB" id="9813903at2"/>
<dbReference type="InterPro" id="IPR052155">
    <property type="entry name" value="Biofilm_reg_signaling"/>
</dbReference>
<evidence type="ECO:0000259" key="3">
    <source>
        <dbReference type="PROSITE" id="PS50887"/>
    </source>
</evidence>